<accession>A0A3B0WGQ6</accession>
<evidence type="ECO:0008006" key="2">
    <source>
        <dbReference type="Google" id="ProtNLM"/>
    </source>
</evidence>
<evidence type="ECO:0000313" key="1">
    <source>
        <dbReference type="EMBL" id="VAW48599.1"/>
    </source>
</evidence>
<name>A0A3B0WGQ6_9ZZZZ</name>
<organism evidence="1">
    <name type="scientific">hydrothermal vent metagenome</name>
    <dbReference type="NCBI Taxonomy" id="652676"/>
    <lineage>
        <taxon>unclassified sequences</taxon>
        <taxon>metagenomes</taxon>
        <taxon>ecological metagenomes</taxon>
    </lineage>
</organism>
<dbReference type="AlphaFoldDB" id="A0A3B0WGQ6"/>
<dbReference type="EMBL" id="UOFB01000277">
    <property type="protein sequence ID" value="VAW48599.1"/>
    <property type="molecule type" value="Genomic_DNA"/>
</dbReference>
<sequence>MSTEIKLPENMTIHHIDNHFNELNLLFNDAESEIKIEASAVDTIDSAGLQTLLILIKNSLDNDKTITWENTPEIIQTNSDKLGLSQALLLS</sequence>
<dbReference type="InterPro" id="IPR036513">
    <property type="entry name" value="STAS_dom_sf"/>
</dbReference>
<reference evidence="1" key="1">
    <citation type="submission" date="2018-06" db="EMBL/GenBank/DDBJ databases">
        <authorList>
            <person name="Zhirakovskaya E."/>
        </authorList>
    </citation>
    <scope>NUCLEOTIDE SEQUENCE</scope>
</reference>
<gene>
    <name evidence="1" type="ORF">MNBD_GAMMA04-1602</name>
</gene>
<proteinExistence type="predicted"/>
<protein>
    <recommendedName>
        <fullName evidence="2">STAS domain-containing protein</fullName>
    </recommendedName>
</protein>
<dbReference type="SUPFAM" id="SSF52091">
    <property type="entry name" value="SpoIIaa-like"/>
    <property type="match status" value="1"/>
</dbReference>